<dbReference type="PANTHER" id="PTHR37754:SF1">
    <property type="entry name" value="CALCIUM ION-BINDING PROTEIN"/>
    <property type="match status" value="1"/>
</dbReference>
<proteinExistence type="predicted"/>
<sequence>MGVPFSVLGKLGMPSVDSFTADQVYDKFFSEVTEFEKFHINFLTFCSALNTIMPGKHYKIDAETLKKFHDEWSKISKTDSDKKKKELLEFLKKNVEDYKPNSAAMIGTGFVAPVAAIVLKRSGEKVPQLKKLRIDLVPNFVFVPGFTLLSLIGVRMLNMSKATSKLTATKTTTTTKTK</sequence>
<evidence type="ECO:0000313" key="2">
    <source>
        <dbReference type="EMBL" id="WOL19258.1"/>
    </source>
</evidence>
<evidence type="ECO:0000256" key="1">
    <source>
        <dbReference type="SAM" id="Phobius"/>
    </source>
</evidence>
<evidence type="ECO:0000313" key="3">
    <source>
        <dbReference type="Proteomes" id="UP001327560"/>
    </source>
</evidence>
<keyword evidence="1" id="KW-0472">Membrane</keyword>
<keyword evidence="3" id="KW-1185">Reference proteome</keyword>
<dbReference type="PANTHER" id="PTHR37754">
    <property type="entry name" value="CALCIUM ION-BINDING PROTEIN"/>
    <property type="match status" value="1"/>
</dbReference>
<gene>
    <name evidence="2" type="ORF">Cni_G28056</name>
</gene>
<keyword evidence="1" id="KW-0812">Transmembrane</keyword>
<dbReference type="AlphaFoldDB" id="A0AAQ3QRY6"/>
<feature type="transmembrane region" description="Helical" evidence="1">
    <location>
        <begin position="139"/>
        <end position="157"/>
    </location>
</feature>
<dbReference type="Proteomes" id="UP001327560">
    <property type="component" value="Chromosome 9"/>
</dbReference>
<keyword evidence="1" id="KW-1133">Transmembrane helix</keyword>
<accession>A0AAQ3QRY6</accession>
<dbReference type="EMBL" id="CP136898">
    <property type="protein sequence ID" value="WOL19258.1"/>
    <property type="molecule type" value="Genomic_DNA"/>
</dbReference>
<name>A0AAQ3QRY6_9LILI</name>
<organism evidence="2 3">
    <name type="scientific">Canna indica</name>
    <name type="common">Indian-shot</name>
    <dbReference type="NCBI Taxonomy" id="4628"/>
    <lineage>
        <taxon>Eukaryota</taxon>
        <taxon>Viridiplantae</taxon>
        <taxon>Streptophyta</taxon>
        <taxon>Embryophyta</taxon>
        <taxon>Tracheophyta</taxon>
        <taxon>Spermatophyta</taxon>
        <taxon>Magnoliopsida</taxon>
        <taxon>Liliopsida</taxon>
        <taxon>Zingiberales</taxon>
        <taxon>Cannaceae</taxon>
        <taxon>Canna</taxon>
    </lineage>
</organism>
<reference evidence="2 3" key="1">
    <citation type="submission" date="2023-10" db="EMBL/GenBank/DDBJ databases">
        <title>Chromosome-scale genome assembly provides insights into flower coloration mechanisms of Canna indica.</title>
        <authorList>
            <person name="Li C."/>
        </authorList>
    </citation>
    <scope>NUCLEOTIDE SEQUENCE [LARGE SCALE GENOMIC DNA]</scope>
    <source>
        <tissue evidence="2">Flower</tissue>
    </source>
</reference>
<protein>
    <submittedName>
        <fullName evidence="2">Uncharacterized protein</fullName>
    </submittedName>
</protein>